<gene>
    <name evidence="2" type="ORF">IAD42_07945</name>
</gene>
<feature type="transmembrane region" description="Helical" evidence="1">
    <location>
        <begin position="112"/>
        <end position="131"/>
    </location>
</feature>
<comment type="caution">
    <text evidence="2">The sequence shown here is derived from an EMBL/GenBank/DDBJ whole genome shotgun (WGS) entry which is preliminary data.</text>
</comment>
<evidence type="ECO:0000313" key="2">
    <source>
        <dbReference type="EMBL" id="HIS97889.1"/>
    </source>
</evidence>
<feature type="transmembrane region" description="Helical" evidence="1">
    <location>
        <begin position="54"/>
        <end position="77"/>
    </location>
</feature>
<reference evidence="2" key="2">
    <citation type="journal article" date="2021" name="PeerJ">
        <title>Extensive microbial diversity within the chicken gut microbiome revealed by metagenomics and culture.</title>
        <authorList>
            <person name="Gilroy R."/>
            <person name="Ravi A."/>
            <person name="Getino M."/>
            <person name="Pursley I."/>
            <person name="Horton D.L."/>
            <person name="Alikhan N.F."/>
            <person name="Baker D."/>
            <person name="Gharbi K."/>
            <person name="Hall N."/>
            <person name="Watson M."/>
            <person name="Adriaenssens E.M."/>
            <person name="Foster-Nyarko E."/>
            <person name="Jarju S."/>
            <person name="Secka A."/>
            <person name="Antonio M."/>
            <person name="Oren A."/>
            <person name="Chaudhuri R.R."/>
            <person name="La Ragione R."/>
            <person name="Hildebrand F."/>
            <person name="Pallen M.J."/>
        </authorList>
    </citation>
    <scope>NUCLEOTIDE SEQUENCE</scope>
    <source>
        <strain evidence="2">ChiHecec3B27-6122</strain>
    </source>
</reference>
<evidence type="ECO:0000256" key="1">
    <source>
        <dbReference type="SAM" id="Phobius"/>
    </source>
</evidence>
<dbReference type="AlphaFoldDB" id="A0A9D1G730"/>
<feature type="transmembrane region" description="Helical" evidence="1">
    <location>
        <begin position="266"/>
        <end position="285"/>
    </location>
</feature>
<organism evidence="2 3">
    <name type="scientific">Candidatus Scatomorpha pullistercoris</name>
    <dbReference type="NCBI Taxonomy" id="2840929"/>
    <lineage>
        <taxon>Bacteria</taxon>
        <taxon>Bacillati</taxon>
        <taxon>Bacillota</taxon>
        <taxon>Clostridia</taxon>
        <taxon>Eubacteriales</taxon>
        <taxon>Candidatus Scatomorpha</taxon>
    </lineage>
</organism>
<evidence type="ECO:0000313" key="3">
    <source>
        <dbReference type="Proteomes" id="UP000886876"/>
    </source>
</evidence>
<evidence type="ECO:0008006" key="4">
    <source>
        <dbReference type="Google" id="ProtNLM"/>
    </source>
</evidence>
<accession>A0A9D1G730</accession>
<feature type="transmembrane region" description="Helical" evidence="1">
    <location>
        <begin position="235"/>
        <end position="254"/>
    </location>
</feature>
<feature type="transmembrane region" description="Helical" evidence="1">
    <location>
        <begin position="151"/>
        <end position="176"/>
    </location>
</feature>
<protein>
    <recommendedName>
        <fullName evidence="4">DUF2975 domain-containing protein</fullName>
    </recommendedName>
</protein>
<reference evidence="2" key="1">
    <citation type="submission" date="2020-10" db="EMBL/GenBank/DDBJ databases">
        <authorList>
            <person name="Gilroy R."/>
        </authorList>
    </citation>
    <scope>NUCLEOTIDE SEQUENCE</scope>
    <source>
        <strain evidence="2">ChiHecec3B27-6122</strain>
    </source>
</reference>
<keyword evidence="1" id="KW-1133">Transmembrane helix</keyword>
<dbReference type="Proteomes" id="UP000886876">
    <property type="component" value="Unassembled WGS sequence"/>
</dbReference>
<dbReference type="EMBL" id="DVJS01000197">
    <property type="protein sequence ID" value="HIS97889.1"/>
    <property type="molecule type" value="Genomic_DNA"/>
</dbReference>
<proteinExistence type="predicted"/>
<keyword evidence="1" id="KW-0472">Membrane</keyword>
<feature type="transmembrane region" description="Helical" evidence="1">
    <location>
        <begin position="89"/>
        <end position="106"/>
    </location>
</feature>
<keyword evidence="1" id="KW-0812">Transmembrane</keyword>
<name>A0A9D1G730_9FIRM</name>
<sequence>MTEKRFWRLIALAAALGLGVCAALAAWPGLIELPFKLPCGYFVDLLWDISKTGAVWRILAIILYVLVCLVPAGALFLISRRRRPWREDWLLALLSVVLLLLVGRALDRDRAVYSTFAQMGLLAVLVTWLALRLLRYFSVSDDRRLVRLVRIVVVLIGMLFAALAGVSAFAILASLFERFTIPALAEGAGSVASSCITVYGCLLGLRLVDSLGEGGELTDDTVDLARGFYRYSVRAASAILLISLAANLVKLVFVRVSSSTDVSVNFPVFQLLFCLAALIVSRFIAAHKELRDDNDLFV</sequence>